<dbReference type="InterPro" id="IPR016135">
    <property type="entry name" value="UBQ-conjugating_enzyme/RWD"/>
</dbReference>
<dbReference type="CDD" id="cd23794">
    <property type="entry name" value="UBCc_UBE2F_UBE2M"/>
    <property type="match status" value="1"/>
</dbReference>
<gene>
    <name evidence="2" type="ORF">PAPYR_7499</name>
</gene>
<dbReference type="Proteomes" id="UP001141327">
    <property type="component" value="Unassembled WGS sequence"/>
</dbReference>
<dbReference type="InterPro" id="IPR000608">
    <property type="entry name" value="UBC"/>
</dbReference>
<dbReference type="SMART" id="SM00212">
    <property type="entry name" value="UBCc"/>
    <property type="match status" value="1"/>
</dbReference>
<dbReference type="Pfam" id="PF00179">
    <property type="entry name" value="UQ_con"/>
    <property type="match status" value="1"/>
</dbReference>
<sequence>MLNLRAKKEQQAAKAAAAKAAGVAPLHRAPSIRTAMVVRDLDSLDLPRTVRLVHPNPAVPRDFYIIVSPDEGIWKDGRFKFVFNFPDDYPNKPPVLRCETMVLHPNLHPDGRCCLNILHDTEWSPALSIQAVIFGLLFLFYEPNASDPLNIPAAEEMKAGLEAFKQKVRRTFQGGVFDGLTYERQPINYS</sequence>
<name>A0ABQ8UCW9_9EUKA</name>
<organism evidence="2 3">
    <name type="scientific">Paratrimastix pyriformis</name>
    <dbReference type="NCBI Taxonomy" id="342808"/>
    <lineage>
        <taxon>Eukaryota</taxon>
        <taxon>Metamonada</taxon>
        <taxon>Preaxostyla</taxon>
        <taxon>Paratrimastigidae</taxon>
        <taxon>Paratrimastix</taxon>
    </lineage>
</organism>
<comment type="caution">
    <text evidence="2">The sequence shown here is derived from an EMBL/GenBank/DDBJ whole genome shotgun (WGS) entry which is preliminary data.</text>
</comment>
<evidence type="ECO:0000313" key="3">
    <source>
        <dbReference type="Proteomes" id="UP001141327"/>
    </source>
</evidence>
<dbReference type="SUPFAM" id="SSF54495">
    <property type="entry name" value="UBC-like"/>
    <property type="match status" value="1"/>
</dbReference>
<evidence type="ECO:0000313" key="2">
    <source>
        <dbReference type="EMBL" id="KAJ4457104.1"/>
    </source>
</evidence>
<dbReference type="PROSITE" id="PS50127">
    <property type="entry name" value="UBC_2"/>
    <property type="match status" value="1"/>
</dbReference>
<evidence type="ECO:0000259" key="1">
    <source>
        <dbReference type="PROSITE" id="PS50127"/>
    </source>
</evidence>
<accession>A0ABQ8UCW9</accession>
<proteinExistence type="predicted"/>
<dbReference type="InterPro" id="IPR050113">
    <property type="entry name" value="Ub_conjugating_enzyme"/>
</dbReference>
<protein>
    <submittedName>
        <fullName evidence="2">NEDD8-conjugating enzyme UBC12</fullName>
    </submittedName>
</protein>
<dbReference type="EMBL" id="JAPMOS010000054">
    <property type="protein sequence ID" value="KAJ4457104.1"/>
    <property type="molecule type" value="Genomic_DNA"/>
</dbReference>
<dbReference type="Gene3D" id="3.10.110.10">
    <property type="entry name" value="Ubiquitin Conjugating Enzyme"/>
    <property type="match status" value="1"/>
</dbReference>
<reference evidence="2" key="1">
    <citation type="journal article" date="2022" name="bioRxiv">
        <title>Genomics of Preaxostyla Flagellates Illuminates Evolutionary Transitions and the Path Towards Mitochondrial Loss.</title>
        <authorList>
            <person name="Novak L.V.F."/>
            <person name="Treitli S.C."/>
            <person name="Pyrih J."/>
            <person name="Halakuc P."/>
            <person name="Pipaliya S.V."/>
            <person name="Vacek V."/>
            <person name="Brzon O."/>
            <person name="Soukal P."/>
            <person name="Eme L."/>
            <person name="Dacks J.B."/>
            <person name="Karnkowska A."/>
            <person name="Elias M."/>
            <person name="Hampl V."/>
        </authorList>
    </citation>
    <scope>NUCLEOTIDE SEQUENCE</scope>
    <source>
        <strain evidence="2">RCP-MX</strain>
    </source>
</reference>
<dbReference type="PANTHER" id="PTHR24067">
    <property type="entry name" value="UBIQUITIN-CONJUGATING ENZYME E2"/>
    <property type="match status" value="1"/>
</dbReference>
<feature type="domain" description="UBC core" evidence="1">
    <location>
        <begin position="29"/>
        <end position="177"/>
    </location>
</feature>
<keyword evidence="3" id="KW-1185">Reference proteome</keyword>